<dbReference type="InterPro" id="IPR036249">
    <property type="entry name" value="Thioredoxin-like_sf"/>
</dbReference>
<dbReference type="EC" id="2.5.1.18" evidence="1"/>
<evidence type="ECO:0000256" key="2">
    <source>
        <dbReference type="ARBA" id="ARBA00022679"/>
    </source>
</evidence>
<sequence>PLGQLPVLEIDGGKFPQSLAIARYLARQLKLGGKNDLESLKCDVIVDTMQEL</sequence>
<dbReference type="SUPFAM" id="SSF52833">
    <property type="entry name" value="Thioredoxin-like"/>
    <property type="match status" value="1"/>
</dbReference>
<evidence type="ECO:0000313" key="7">
    <source>
        <dbReference type="Proteomes" id="UP000681967"/>
    </source>
</evidence>
<feature type="non-terminal residue" evidence="5">
    <location>
        <position position="52"/>
    </location>
</feature>
<dbReference type="InterPro" id="IPR050213">
    <property type="entry name" value="GST_superfamily"/>
</dbReference>
<dbReference type="EMBL" id="CAJOBH010169619">
    <property type="protein sequence ID" value="CAF4906597.1"/>
    <property type="molecule type" value="Genomic_DNA"/>
</dbReference>
<dbReference type="GO" id="GO:0006749">
    <property type="term" value="P:glutathione metabolic process"/>
    <property type="evidence" value="ECO:0007669"/>
    <property type="project" value="TreeGrafter"/>
</dbReference>
<dbReference type="AlphaFoldDB" id="A0A8S3CEQ4"/>
<gene>
    <name evidence="5" type="ORF">BYL167_LOCUS52413</name>
    <name evidence="6" type="ORF">GIL414_LOCUS61569</name>
</gene>
<reference evidence="5" key="1">
    <citation type="submission" date="2021-02" db="EMBL/GenBank/DDBJ databases">
        <authorList>
            <person name="Nowell W R."/>
        </authorList>
    </citation>
    <scope>NUCLEOTIDE SEQUENCE</scope>
</reference>
<dbReference type="InterPro" id="IPR004045">
    <property type="entry name" value="Glutathione_S-Trfase_N"/>
</dbReference>
<comment type="caution">
    <text evidence="5">The sequence shown here is derived from an EMBL/GenBank/DDBJ whole genome shotgun (WGS) entry which is preliminary data.</text>
</comment>
<dbReference type="PANTHER" id="PTHR11571">
    <property type="entry name" value="GLUTATHIONE S-TRANSFERASE"/>
    <property type="match status" value="1"/>
</dbReference>
<accession>A0A8S3CEQ4</accession>
<dbReference type="PANTHER" id="PTHR11571:SF224">
    <property type="entry name" value="HEMATOPOIETIC PROSTAGLANDIN D SYNTHASE"/>
    <property type="match status" value="1"/>
</dbReference>
<evidence type="ECO:0000256" key="3">
    <source>
        <dbReference type="ARBA" id="ARBA00047960"/>
    </source>
</evidence>
<evidence type="ECO:0000256" key="1">
    <source>
        <dbReference type="ARBA" id="ARBA00012452"/>
    </source>
</evidence>
<evidence type="ECO:0000259" key="4">
    <source>
        <dbReference type="PROSITE" id="PS50404"/>
    </source>
</evidence>
<feature type="non-terminal residue" evidence="5">
    <location>
        <position position="1"/>
    </location>
</feature>
<dbReference type="Proteomes" id="UP000681967">
    <property type="component" value="Unassembled WGS sequence"/>
</dbReference>
<evidence type="ECO:0000313" key="5">
    <source>
        <dbReference type="EMBL" id="CAF4906597.1"/>
    </source>
</evidence>
<dbReference type="EMBL" id="CAJOBJ010242577">
    <property type="protein sequence ID" value="CAF5078326.1"/>
    <property type="molecule type" value="Genomic_DNA"/>
</dbReference>
<name>A0A8S3CEQ4_9BILA</name>
<comment type="catalytic activity">
    <reaction evidence="3">
        <text>RX + glutathione = an S-substituted glutathione + a halide anion + H(+)</text>
        <dbReference type="Rhea" id="RHEA:16437"/>
        <dbReference type="ChEBI" id="CHEBI:15378"/>
        <dbReference type="ChEBI" id="CHEBI:16042"/>
        <dbReference type="ChEBI" id="CHEBI:17792"/>
        <dbReference type="ChEBI" id="CHEBI:57925"/>
        <dbReference type="ChEBI" id="CHEBI:90779"/>
        <dbReference type="EC" id="2.5.1.18"/>
    </reaction>
</comment>
<dbReference type="GO" id="GO:0004364">
    <property type="term" value="F:glutathione transferase activity"/>
    <property type="evidence" value="ECO:0007669"/>
    <property type="project" value="UniProtKB-EC"/>
</dbReference>
<feature type="domain" description="GST N-terminal" evidence="4">
    <location>
        <begin position="1"/>
        <end position="33"/>
    </location>
</feature>
<evidence type="ECO:0000313" key="6">
    <source>
        <dbReference type="EMBL" id="CAF5078326.1"/>
    </source>
</evidence>
<proteinExistence type="predicted"/>
<dbReference type="Gene3D" id="1.20.1050.130">
    <property type="match status" value="1"/>
</dbReference>
<organism evidence="5 7">
    <name type="scientific">Rotaria magnacalcarata</name>
    <dbReference type="NCBI Taxonomy" id="392030"/>
    <lineage>
        <taxon>Eukaryota</taxon>
        <taxon>Metazoa</taxon>
        <taxon>Spiralia</taxon>
        <taxon>Gnathifera</taxon>
        <taxon>Rotifera</taxon>
        <taxon>Eurotatoria</taxon>
        <taxon>Bdelloidea</taxon>
        <taxon>Philodinida</taxon>
        <taxon>Philodinidae</taxon>
        <taxon>Rotaria</taxon>
    </lineage>
</organism>
<keyword evidence="2" id="KW-0808">Transferase</keyword>
<dbReference type="Proteomes" id="UP000681720">
    <property type="component" value="Unassembled WGS sequence"/>
</dbReference>
<protein>
    <recommendedName>
        <fullName evidence="1">glutathione transferase</fullName>
        <ecNumber evidence="1">2.5.1.18</ecNumber>
    </recommendedName>
</protein>
<dbReference type="Pfam" id="PF02798">
    <property type="entry name" value="GST_N"/>
    <property type="match status" value="1"/>
</dbReference>
<dbReference type="PROSITE" id="PS50404">
    <property type="entry name" value="GST_NTER"/>
    <property type="match status" value="1"/>
</dbReference>